<feature type="compositionally biased region" description="Polar residues" evidence="1">
    <location>
        <begin position="102"/>
        <end position="112"/>
    </location>
</feature>
<feature type="compositionally biased region" description="Polar residues" evidence="1">
    <location>
        <begin position="1117"/>
        <end position="1132"/>
    </location>
</feature>
<feature type="compositionally biased region" description="Polar residues" evidence="1">
    <location>
        <begin position="287"/>
        <end position="305"/>
    </location>
</feature>
<name>A0A6I8WAM0_DROPS</name>
<sequence length="1139" mass="128011">MATKTLKLGFFSQIQRFFGSKRIRRIHKLALSPDHQNLEPYNHDGPLQRVLKQIQQSPRPLYLGFHEGQCKSEARPRAPAKRRAASSTTLCAAPRKSASSTTLCASKVQGTERSSNQRKLRRSKSSSSTVGAALKDTDSSVALRACSSTMRTVVTSLNAGNMQATRDQLMKKLRRKEQRQCVPLENAVSSIRLNIGENAGRRSCRRIRVESSKSQMDVARRQSNTKLFSANSQLSVKASQSRMYSAKPAPANHCEKDLGGQPGVDVKLAVSWFGRMANKDINLDNCRPQQTARAPSPNRSASGSQYPLKKVPSSEKRAQNVTNRPPKHSRSLSIYSGKLMPMEVPIKKPIRDLQQTSGMSSKPNESPDLLHPWQNGEIDSVDSGKPIRMELSSSSYPSEMQEFQSQAPVFLQNEGKLDLKKPIKMESSLQILNQPPKIHRKPSSSSGPSIRKECQPATLEEVSLLSKRKVNFGTPMRMESPVRFEKPSRMEGKTKDDEKKTLTMKLQPWNKPATVLHEILSSTAAKPKLLRKDPWPEAKKSQQNVREPLAREPPCIDICKTERKSQRNVIQLFREIPNRTRISDEDRRLKHIRESVLIKNLIARIDKILACPARSQRTAATKNPIASDELPAKANEKQNTKSAYLMTIRTFVNHSYLARKSLSKLLCASVSRRPDLSLALSPFTEKDCTNSDNGAAEKLRNMAICELMKPFQILESMHETNTMLQHVSRQSERKVDLGTPLWRDYSIFEKPIQLQSPLELLLEESARKEEGAFDLAEFLKIESQLKALLSEFTKDDNDIDFAESFEIESVFPPRTFEYDFLRSPFTWDSGISIPISSPFAMVFRPHMTSEALEQILLQAEGKVVLGKAIKMANESPVPSIAELLLTNSFQNYIKGEFDLADDLEIESIESNKTPRMLEQIPSGTSFERVVPIEMVPAPLMIASEAPESDLADEEKTKMDLAELLETESKVQETLDKFIKDNKKIHLDDLLEMQSQILKTAAAALMQEHSNTEASDKEIRMESKSPIKMTIETPQTASGESKPQKTPVINDEVPLKMSSSHQEVKPKTDNNEIATTSLYIASFRKGKPEQCWKLFGTEGKQKRIWTKAAEDDKEGNNPCYSMTVRSNPGLSPDNNDESES</sequence>
<feature type="region of interest" description="Disordered" evidence="1">
    <location>
        <begin position="283"/>
        <end position="332"/>
    </location>
</feature>
<dbReference type="AlphaFoldDB" id="A0A6I8WAM0"/>
<proteinExistence type="predicted"/>
<reference evidence="3" key="1">
    <citation type="submission" date="2025-08" db="UniProtKB">
        <authorList>
            <consortium name="RefSeq"/>
        </authorList>
    </citation>
    <scope>IDENTIFICATION</scope>
    <source>
        <strain evidence="3">MV-25-SWS-2005</strain>
        <tissue evidence="3">Whole body</tissue>
    </source>
</reference>
<dbReference type="RefSeq" id="XP_033240450.1">
    <property type="nucleotide sequence ID" value="XM_033384559.1"/>
</dbReference>
<feature type="region of interest" description="Disordered" evidence="1">
    <location>
        <begin position="102"/>
        <end position="133"/>
    </location>
</feature>
<evidence type="ECO:0000313" key="3">
    <source>
        <dbReference type="RefSeq" id="XP_033240450.1"/>
    </source>
</evidence>
<accession>A0A6I8WAM0</accession>
<feature type="region of interest" description="Disordered" evidence="1">
    <location>
        <begin position="1107"/>
        <end position="1139"/>
    </location>
</feature>
<evidence type="ECO:0000256" key="1">
    <source>
        <dbReference type="SAM" id="MobiDB-lite"/>
    </source>
</evidence>
<feature type="region of interest" description="Disordered" evidence="1">
    <location>
        <begin position="436"/>
        <end position="455"/>
    </location>
</feature>
<organism evidence="2 3">
    <name type="scientific">Drosophila pseudoobscura pseudoobscura</name>
    <name type="common">Fruit fly</name>
    <dbReference type="NCBI Taxonomy" id="46245"/>
    <lineage>
        <taxon>Eukaryota</taxon>
        <taxon>Metazoa</taxon>
        <taxon>Ecdysozoa</taxon>
        <taxon>Arthropoda</taxon>
        <taxon>Hexapoda</taxon>
        <taxon>Insecta</taxon>
        <taxon>Pterygota</taxon>
        <taxon>Neoptera</taxon>
        <taxon>Endopterygota</taxon>
        <taxon>Diptera</taxon>
        <taxon>Brachycera</taxon>
        <taxon>Muscomorpha</taxon>
        <taxon>Ephydroidea</taxon>
        <taxon>Drosophilidae</taxon>
        <taxon>Drosophila</taxon>
        <taxon>Sophophora</taxon>
    </lineage>
</organism>
<protein>
    <submittedName>
        <fullName evidence="3">Uncharacterized protein</fullName>
    </submittedName>
</protein>
<dbReference type="Proteomes" id="UP000001819">
    <property type="component" value="Chromosome X"/>
</dbReference>
<keyword evidence="2" id="KW-1185">Reference proteome</keyword>
<evidence type="ECO:0000313" key="2">
    <source>
        <dbReference type="Proteomes" id="UP000001819"/>
    </source>
</evidence>
<gene>
    <name evidence="3" type="primary">LOC6901496</name>
</gene>
<dbReference type="KEGG" id="dpo:6901496"/>
<dbReference type="InParanoid" id="A0A6I8WAM0"/>